<feature type="transmembrane region" description="Helical" evidence="1">
    <location>
        <begin position="130"/>
        <end position="149"/>
    </location>
</feature>
<comment type="caution">
    <text evidence="2">The sequence shown here is derived from an EMBL/GenBank/DDBJ whole genome shotgun (WGS) entry which is preliminary data.</text>
</comment>
<name>A0A644YCU7_9ZZZZ</name>
<proteinExistence type="predicted"/>
<dbReference type="EMBL" id="VSSQ01004719">
    <property type="protein sequence ID" value="MPM26376.1"/>
    <property type="molecule type" value="Genomic_DNA"/>
</dbReference>
<keyword evidence="1" id="KW-1133">Transmembrane helix</keyword>
<gene>
    <name evidence="2" type="ORF">SDC9_72877</name>
</gene>
<keyword evidence="1" id="KW-0812">Transmembrane</keyword>
<accession>A0A644YCU7</accession>
<evidence type="ECO:0000256" key="1">
    <source>
        <dbReference type="SAM" id="Phobius"/>
    </source>
</evidence>
<dbReference type="AlphaFoldDB" id="A0A644YCU7"/>
<organism evidence="2">
    <name type="scientific">bioreactor metagenome</name>
    <dbReference type="NCBI Taxonomy" id="1076179"/>
    <lineage>
        <taxon>unclassified sequences</taxon>
        <taxon>metagenomes</taxon>
        <taxon>ecological metagenomes</taxon>
    </lineage>
</organism>
<protein>
    <submittedName>
        <fullName evidence="2">Uncharacterized protein</fullName>
    </submittedName>
</protein>
<feature type="transmembrane region" description="Helical" evidence="1">
    <location>
        <begin position="155"/>
        <end position="177"/>
    </location>
</feature>
<sequence>MSYITTFSKTITGKFPYRFICNQCGQLCEKQLELKGIGDMSVRGFIEETPDNPALERKLMAAAMDDLRDKTAKIHDDFEAYRTALNSPPRYKTEKRKAGPPRYLAMDGNCDRCGHEQIWTVDPDEAGLKLGCIVISLSAVGFIVGMIGITKTGTAEIILGITGLAILLGSVVGFFLVHAKSAEKEERRIAAMPHSGGLPVFGEVMLSDGK</sequence>
<reference evidence="2" key="1">
    <citation type="submission" date="2019-08" db="EMBL/GenBank/DDBJ databases">
        <authorList>
            <person name="Kucharzyk K."/>
            <person name="Murdoch R.W."/>
            <person name="Higgins S."/>
            <person name="Loffler F."/>
        </authorList>
    </citation>
    <scope>NUCLEOTIDE SEQUENCE</scope>
</reference>
<evidence type="ECO:0000313" key="2">
    <source>
        <dbReference type="EMBL" id="MPM26376.1"/>
    </source>
</evidence>
<keyword evidence="1" id="KW-0472">Membrane</keyword>